<dbReference type="PANTHER" id="PTHR43792">
    <property type="entry name" value="GNAT FAMILY, PUTATIVE (AFU_ORTHOLOGUE AFUA_3G00765)-RELATED-RELATED"/>
    <property type="match status" value="1"/>
</dbReference>
<protein>
    <submittedName>
        <fullName evidence="2">N-acetyltransferase, p20</fullName>
    </submittedName>
</protein>
<reference evidence="3" key="2">
    <citation type="submission" date="2016-01" db="EMBL/GenBank/DDBJ databases">
        <title>Draft Genome Sequence of Paenibacillus amylolyticus Heshi-A3 that Was Isolated from Fermented Rice Bran with Aging Salted Mackerel, Which Was Named Heshiko as Traditional Fermented Seafood in Japan.</title>
        <authorList>
            <person name="Akuzawa S."/>
            <person name="Nakagawa J."/>
            <person name="Kanekatsu T."/>
            <person name="Kubota E."/>
            <person name="Ohtake R."/>
            <person name="Suzuki T."/>
            <person name="Kanesaki Y."/>
        </authorList>
    </citation>
    <scope>NUCLEOTIDE SEQUENCE [LARGE SCALE GENOMIC DNA]</scope>
    <source>
        <strain evidence="3">Heshi-A3</strain>
    </source>
</reference>
<comment type="caution">
    <text evidence="2">The sequence shown here is derived from an EMBL/GenBank/DDBJ whole genome shotgun (WGS) entry which is preliminary data.</text>
</comment>
<dbReference type="Gene3D" id="3.40.630.30">
    <property type="match status" value="1"/>
</dbReference>
<evidence type="ECO:0000259" key="1">
    <source>
        <dbReference type="PROSITE" id="PS51186"/>
    </source>
</evidence>
<evidence type="ECO:0000313" key="2">
    <source>
        <dbReference type="EMBL" id="GAS84755.1"/>
    </source>
</evidence>
<gene>
    <name evidence="2" type="ORF">PAHA3_4876</name>
</gene>
<dbReference type="Pfam" id="PF13302">
    <property type="entry name" value="Acetyltransf_3"/>
    <property type="match status" value="1"/>
</dbReference>
<dbReference type="Proteomes" id="UP000069697">
    <property type="component" value="Unassembled WGS sequence"/>
</dbReference>
<keyword evidence="2" id="KW-0808">Transferase</keyword>
<reference evidence="2 3" key="1">
    <citation type="journal article" date="2016" name="Genome Announc.">
        <title>Draft Genome Sequence of Paenibacillus amylolyticus Heshi-A3, Isolated from Fermented Rice Bran in a Japanese Fermented Seafood Dish.</title>
        <authorList>
            <person name="Akuzawa S."/>
            <person name="Nagaoka J."/>
            <person name="Kanekatsu M."/>
            <person name="Kubota E."/>
            <person name="Ohtake R."/>
            <person name="Suzuki T."/>
            <person name="Kanesaki Y."/>
        </authorList>
    </citation>
    <scope>NUCLEOTIDE SEQUENCE [LARGE SCALE GENOMIC DNA]</scope>
    <source>
        <strain evidence="2 3">Heshi-A3</strain>
    </source>
</reference>
<feature type="domain" description="N-acetyltransferase" evidence="1">
    <location>
        <begin position="8"/>
        <end position="172"/>
    </location>
</feature>
<organism evidence="2 3">
    <name type="scientific">Paenibacillus amylolyticus</name>
    <dbReference type="NCBI Taxonomy" id="1451"/>
    <lineage>
        <taxon>Bacteria</taxon>
        <taxon>Bacillati</taxon>
        <taxon>Bacillota</taxon>
        <taxon>Bacilli</taxon>
        <taxon>Bacillales</taxon>
        <taxon>Paenibacillaceae</taxon>
        <taxon>Paenibacillus</taxon>
    </lineage>
</organism>
<sequence>MQLETDRLIIREILETDWERIHAYTSMTEVTQHTAWGPNTEEDTRAYVQFVLDTQQAQPREGFELAICLKSDGTLLGGVGIHVMEKTNAEIGYVLNPAYQGKGYAAEAARALLGFGFNELGIHRIYAKCRPHNTASENVMKKIGMQREGLLREHWFYKGSFHDSLLYSILASEYGATNEDQTLHM</sequence>
<accession>A0A117I341</accession>
<dbReference type="InterPro" id="IPR051531">
    <property type="entry name" value="N-acetyltransferase"/>
</dbReference>
<dbReference type="RefSeq" id="WP_062837156.1">
    <property type="nucleotide sequence ID" value="NZ_BCNV01000006.1"/>
</dbReference>
<dbReference type="EMBL" id="BCNV01000006">
    <property type="protein sequence ID" value="GAS84755.1"/>
    <property type="molecule type" value="Genomic_DNA"/>
</dbReference>
<dbReference type="InterPro" id="IPR000182">
    <property type="entry name" value="GNAT_dom"/>
</dbReference>
<dbReference type="InterPro" id="IPR016181">
    <property type="entry name" value="Acyl_CoA_acyltransferase"/>
</dbReference>
<name>A0A117I341_PAEAM</name>
<proteinExistence type="predicted"/>
<evidence type="ECO:0000313" key="3">
    <source>
        <dbReference type="Proteomes" id="UP000069697"/>
    </source>
</evidence>
<dbReference type="PROSITE" id="PS51186">
    <property type="entry name" value="GNAT"/>
    <property type="match status" value="1"/>
</dbReference>
<dbReference type="SUPFAM" id="SSF55729">
    <property type="entry name" value="Acyl-CoA N-acyltransferases (Nat)"/>
    <property type="match status" value="1"/>
</dbReference>
<dbReference type="AlphaFoldDB" id="A0A117I341"/>
<dbReference type="GO" id="GO:0016747">
    <property type="term" value="F:acyltransferase activity, transferring groups other than amino-acyl groups"/>
    <property type="evidence" value="ECO:0007669"/>
    <property type="project" value="InterPro"/>
</dbReference>